<evidence type="ECO:0000256" key="9">
    <source>
        <dbReference type="ARBA" id="ARBA00023139"/>
    </source>
</evidence>
<dbReference type="Gene3D" id="1.10.400.10">
    <property type="entry name" value="GI Alpha 1, domain 2-like"/>
    <property type="match status" value="1"/>
</dbReference>
<evidence type="ECO:0000256" key="1">
    <source>
        <dbReference type="ARBA" id="ARBA00001946"/>
    </source>
</evidence>
<dbReference type="PRINTS" id="PR01242">
    <property type="entry name" value="GPROTEINAPLT"/>
</dbReference>
<dbReference type="Gene3D" id="3.40.50.300">
    <property type="entry name" value="P-loop containing nucleotide triphosphate hydrolases"/>
    <property type="match status" value="1"/>
</dbReference>
<dbReference type="GO" id="GO:0007188">
    <property type="term" value="P:adenylate cyclase-modulating G protein-coupled receptor signaling pathway"/>
    <property type="evidence" value="ECO:0007669"/>
    <property type="project" value="UniProtKB-UniRule"/>
</dbReference>
<proteinExistence type="evidence at transcript level"/>
<feature type="binding site" evidence="13">
    <location>
        <position position="61"/>
    </location>
    <ligand>
        <name>Mg(2+)</name>
        <dbReference type="ChEBI" id="CHEBI:18420"/>
    </ligand>
</feature>
<dbReference type="PRINTS" id="PR00318">
    <property type="entry name" value="GPROTEINA"/>
</dbReference>
<dbReference type="GO" id="GO:0005834">
    <property type="term" value="C:heterotrimeric G-protein complex"/>
    <property type="evidence" value="ECO:0007669"/>
    <property type="project" value="UniProtKB-UniRule"/>
</dbReference>
<dbReference type="SUPFAM" id="SSF52540">
    <property type="entry name" value="P-loop containing nucleoside triphosphate hydrolases"/>
    <property type="match status" value="1"/>
</dbReference>
<protein>
    <recommendedName>
        <fullName evidence="14">Guanine nucleotide-binding protein alpha subunit</fullName>
        <shortName evidence="14">GP-alpha</shortName>
    </recommendedName>
</protein>
<keyword evidence="8 12" id="KW-0342">GTP-binding</keyword>
<dbReference type="InterPro" id="IPR002976">
    <property type="entry name" value="Plant_Gprotein_alpha"/>
</dbReference>
<comment type="similarity">
    <text evidence="2 14">Belongs to the G-alpha family.</text>
</comment>
<keyword evidence="6" id="KW-0378">Hydrolase</keyword>
<evidence type="ECO:0000256" key="4">
    <source>
        <dbReference type="ARBA" id="ARBA00022723"/>
    </source>
</evidence>
<feature type="binding site" evidence="12">
    <location>
        <begin position="227"/>
        <end position="231"/>
    </location>
    <ligand>
        <name>GTP</name>
        <dbReference type="ChEBI" id="CHEBI:37565"/>
    </ligand>
</feature>
<evidence type="ECO:0000256" key="7">
    <source>
        <dbReference type="ARBA" id="ARBA00022842"/>
    </source>
</evidence>
<evidence type="ECO:0000313" key="15">
    <source>
        <dbReference type="EMBL" id="CAA96529.1"/>
    </source>
</evidence>
<evidence type="ECO:0000256" key="8">
    <source>
        <dbReference type="ARBA" id="ARBA00023134"/>
    </source>
</evidence>
<feature type="binding site" evidence="12">
    <location>
        <begin position="196"/>
        <end position="202"/>
    </location>
    <ligand>
        <name>GTP</name>
        <dbReference type="ChEBI" id="CHEBI:37565"/>
    </ligand>
</feature>
<keyword evidence="4 13" id="KW-0479">Metal-binding</keyword>
<keyword evidence="11 14" id="KW-0449">Lipoprotein</keyword>
<evidence type="ECO:0000256" key="10">
    <source>
        <dbReference type="ARBA" id="ARBA00023224"/>
    </source>
</evidence>
<keyword evidence="7 13" id="KW-0460">Magnesium</keyword>
<dbReference type="SMART" id="SM00275">
    <property type="entry name" value="G_alpha"/>
    <property type="match status" value="1"/>
</dbReference>
<organism evidence="15">
    <name type="scientific">Nicotiana plumbaginifolia</name>
    <name type="common">Leadwort-leaved tobacco</name>
    <name type="synonym">Tex-Mex tobacco</name>
    <dbReference type="NCBI Taxonomy" id="4092"/>
    <lineage>
        <taxon>Eukaryota</taxon>
        <taxon>Viridiplantae</taxon>
        <taxon>Streptophyta</taxon>
        <taxon>Embryophyta</taxon>
        <taxon>Tracheophyta</taxon>
        <taxon>Spermatophyta</taxon>
        <taxon>Magnoliopsida</taxon>
        <taxon>eudicotyledons</taxon>
        <taxon>Gunneridae</taxon>
        <taxon>Pentapetalae</taxon>
        <taxon>asterids</taxon>
        <taxon>lamiids</taxon>
        <taxon>Solanales</taxon>
        <taxon>Solanaceae</taxon>
        <taxon>Nicotianoideae</taxon>
        <taxon>Nicotianeae</taxon>
        <taxon>Nicotiana</taxon>
    </lineage>
</organism>
<evidence type="ECO:0000256" key="5">
    <source>
        <dbReference type="ARBA" id="ARBA00022741"/>
    </source>
</evidence>
<sequence>MRCVVLENMGLLCSRNKGYNQADDEENTQTADIERRIEQETKADKHIQKLLLLGAGDSGKSTIFKQIKLLFQTGFDEAELKNYIPVIHANVYQTIKVLHDGSKELAQSELEASKYLLSAENKDIGEKLSEIGGRLDYPHLTKDLVQDIEALWRDPAIQETILRGNELQVPDCAHYFMENLQRFSDVNYVPSKEDVLFARIRTTGVVEIQFSPVGENKKSGEVYRLFDVGGQRNERRKWIHLFEDERKNRMMETKELFEWVLKQPCFEKTSFMLFLNKFDIFEQKALKVPLNVCEWFKDYQPVSTGKQEIEHAYEFVKKKFEESYFQCTAPDRVDRVFKIYRTTALDQKLVKKTFKLVDETLRRRNLFEAGLL</sequence>
<dbReference type="GO" id="GO:0003924">
    <property type="term" value="F:GTPase activity"/>
    <property type="evidence" value="ECO:0007669"/>
    <property type="project" value="InterPro"/>
</dbReference>
<evidence type="ECO:0000256" key="12">
    <source>
        <dbReference type="PIRSR" id="PIRSR601019-1"/>
    </source>
</evidence>
<dbReference type="SUPFAM" id="SSF47895">
    <property type="entry name" value="Transducin (alpha subunit), insertion domain"/>
    <property type="match status" value="1"/>
</dbReference>
<keyword evidence="10 14" id="KW-0807">Transducer</keyword>
<dbReference type="PROSITE" id="PS51882">
    <property type="entry name" value="G_ALPHA"/>
    <property type="match status" value="1"/>
</dbReference>
<dbReference type="FunFam" id="3.40.50.300:FF:000720">
    <property type="entry name" value="Guanine nucleotide-binding protein G(k) subunit alpha"/>
    <property type="match status" value="1"/>
</dbReference>
<feature type="binding site" evidence="13">
    <location>
        <position position="202"/>
    </location>
    <ligand>
        <name>Mg(2+)</name>
        <dbReference type="ChEBI" id="CHEBI:18420"/>
    </ligand>
</feature>
<comment type="function">
    <text evidence="14">Guanine nucleotide-binding proteins (G proteins) are involved as modulators or transducers in various transmembrane signaling systems.</text>
</comment>
<dbReference type="GO" id="GO:0005525">
    <property type="term" value="F:GTP binding"/>
    <property type="evidence" value="ECO:0007669"/>
    <property type="project" value="UniProtKB-UniRule"/>
</dbReference>
<evidence type="ECO:0000256" key="2">
    <source>
        <dbReference type="ARBA" id="ARBA00005804"/>
    </source>
</evidence>
<feature type="binding site" evidence="12">
    <location>
        <position position="344"/>
    </location>
    <ligand>
        <name>GTP</name>
        <dbReference type="ChEBI" id="CHEBI:37565"/>
    </ligand>
</feature>
<comment type="subunit">
    <text evidence="14">G proteins are composed of 3 units; alpha, beta and gamma. The alpha chain contains the guanine nucleotide binding site.</text>
</comment>
<keyword evidence="3 14" id="KW-0519">Myristate</keyword>
<keyword evidence="14" id="KW-1003">Cell membrane</keyword>
<dbReference type="EMBL" id="Z72389">
    <property type="protein sequence ID" value="CAA96529.1"/>
    <property type="molecule type" value="mRNA"/>
</dbReference>
<evidence type="ECO:0000256" key="14">
    <source>
        <dbReference type="RuleBase" id="RU368109"/>
    </source>
</evidence>
<name>Q40404_NICPL</name>
<dbReference type="GO" id="GO:0005737">
    <property type="term" value="C:cytoplasm"/>
    <property type="evidence" value="ECO:0007669"/>
    <property type="project" value="TreeGrafter"/>
</dbReference>
<reference evidence="15" key="1">
    <citation type="journal article" date="2000" name="Biochim. Biophys. Acta">
        <title>Molecular characterization of cDNAs encoding G protein alpha and beta subunits and study of their temporal and spatial expression patterns in Nicotiana plumbaginifolia Viv.</title>
        <authorList>
            <person name="Kaydamov C."/>
            <person name="Tewes A."/>
            <person name="Adler K."/>
            <person name="Manteuffel R."/>
        </authorList>
    </citation>
    <scope>NUCLEOTIDE SEQUENCE</scope>
    <source>
        <tissue evidence="15">Somatic embryos derived</tissue>
    </source>
</reference>
<evidence type="ECO:0000256" key="3">
    <source>
        <dbReference type="ARBA" id="ARBA00022707"/>
    </source>
</evidence>
<dbReference type="InterPro" id="IPR027417">
    <property type="entry name" value="P-loop_NTPase"/>
</dbReference>
<comment type="domain">
    <text evidence="14">The helical domain is required for self-activation.</text>
</comment>
<dbReference type="InterPro" id="IPR011025">
    <property type="entry name" value="GproteinA_insert"/>
</dbReference>
<dbReference type="PANTHER" id="PTHR10218">
    <property type="entry name" value="GTP-BINDING PROTEIN ALPHA SUBUNIT"/>
    <property type="match status" value="1"/>
</dbReference>
<comment type="cofactor">
    <cofactor evidence="1">
        <name>Mg(2+)</name>
        <dbReference type="ChEBI" id="CHEBI:18420"/>
    </cofactor>
</comment>
<dbReference type="PANTHER" id="PTHR10218:SF302">
    <property type="entry name" value="GUANINE NUCLEOTIDE-BINDING PROTEIN ALPHA-5 SUBUNIT"/>
    <property type="match status" value="1"/>
</dbReference>
<dbReference type="PIR" id="T16971">
    <property type="entry name" value="T16971"/>
</dbReference>
<dbReference type="GO" id="GO:0001664">
    <property type="term" value="F:G protein-coupled receptor binding"/>
    <property type="evidence" value="ECO:0007669"/>
    <property type="project" value="UniProtKB-UniRule"/>
</dbReference>
<dbReference type="GO" id="GO:0046872">
    <property type="term" value="F:metal ion binding"/>
    <property type="evidence" value="ECO:0007669"/>
    <property type="project" value="UniProtKB-UniRule"/>
</dbReference>
<evidence type="ECO:0000256" key="11">
    <source>
        <dbReference type="ARBA" id="ARBA00023288"/>
    </source>
</evidence>
<dbReference type="AlphaFoldDB" id="Q40404"/>
<dbReference type="InterPro" id="IPR001019">
    <property type="entry name" value="Gprotein_alpha_su"/>
</dbReference>
<dbReference type="FunFam" id="1.10.400.10:FF:000008">
    <property type="entry name" value="Guanine nucleotide-binding protein alpha-1 subunit"/>
    <property type="match status" value="1"/>
</dbReference>
<feature type="binding site" evidence="12">
    <location>
        <begin position="276"/>
        <end position="279"/>
    </location>
    <ligand>
        <name>GTP</name>
        <dbReference type="ChEBI" id="CHEBI:37565"/>
    </ligand>
</feature>
<evidence type="ECO:0000256" key="6">
    <source>
        <dbReference type="ARBA" id="ARBA00022801"/>
    </source>
</evidence>
<keyword evidence="14" id="KW-0472">Membrane</keyword>
<comment type="subcellular location">
    <subcellularLocation>
        <location evidence="14">Cell membrane</location>
    </subcellularLocation>
</comment>
<keyword evidence="5 12" id="KW-0547">Nucleotide-binding</keyword>
<dbReference type="Pfam" id="PF00503">
    <property type="entry name" value="G-alpha"/>
    <property type="match status" value="1"/>
</dbReference>
<accession>Q40404</accession>
<dbReference type="GO" id="GO:0031683">
    <property type="term" value="F:G-protein beta/gamma-subunit complex binding"/>
    <property type="evidence" value="ECO:0007669"/>
    <property type="project" value="UniProtKB-UniRule"/>
</dbReference>
<dbReference type="CDD" id="cd00066">
    <property type="entry name" value="G-alpha"/>
    <property type="match status" value="1"/>
</dbReference>
<keyword evidence="9 14" id="KW-0564">Palmitate</keyword>
<evidence type="ECO:0000256" key="13">
    <source>
        <dbReference type="PIRSR" id="PIRSR601019-2"/>
    </source>
</evidence>